<evidence type="ECO:0000313" key="2">
    <source>
        <dbReference type="EMBL" id="CAI9954982.1"/>
    </source>
</evidence>
<proteinExistence type="predicted"/>
<dbReference type="AlphaFoldDB" id="A0AA86QEW1"/>
<organism evidence="2">
    <name type="scientific">Hexamita inflata</name>
    <dbReference type="NCBI Taxonomy" id="28002"/>
    <lineage>
        <taxon>Eukaryota</taxon>
        <taxon>Metamonada</taxon>
        <taxon>Diplomonadida</taxon>
        <taxon>Hexamitidae</taxon>
        <taxon>Hexamitinae</taxon>
        <taxon>Hexamita</taxon>
    </lineage>
</organism>
<evidence type="ECO:0000313" key="3">
    <source>
        <dbReference type="EMBL" id="CAL6065926.1"/>
    </source>
</evidence>
<sequence length="680" mass="79306">MEYTQLITELLSKSQMQEPDSIFAQALSIYLKASVSFKRGKPIIDEDTILQTIVKMLDMCSLRTKQLDQKTQHQMQITREELQNQYSFIESELNERVKQNKLLIQENAFLKEETLRNETNDENGYNENQIKQMQETINELNTKQSEAERKSQIQKEDLIKMEQEIEQNKIEIQKLQNTLENSKLGESEHVKQLMQQIQLFEQQVKESERMSEEKNQEIENLKNQIEIVTSENTKIEVLNSQVTELNQQIQQLQEQIKEKENQIEQQVADTNTKEEEHNKLITDVKESLQAQTSKYESLHNDIIESFKHVGFEPASQDVAQSLKQFEEFVTFLKTENQQREENLKTLQQEIQERSERETQQTSSIENLGAEMDQLKSQIQTQTELLDKQITETNQTNEELAALALEKQSCLQELENLKTQFEASKLGETEQVQQLTNQISELKENVESISNKLEAVTQEREAKAATIVELEAALVQLKGSLEQSSQEHQAQLREVTEKTTVEKEALKQQLLKTEEQLQQLQEVQVQLQEQLQLEQNKCSQLSSEIDSVKSEKESISAQIAQVSSQCEQLKQHMQQLNHDKLATEKQFGDQLQQLEAKSKQADNALQNHMGKYETVKADKRSLEQLQKQNQEQITKLQLQLQELNASKLQMEDEYKKQLELLVFQNQELTKQYLDIYLNRTK</sequence>
<protein>
    <submittedName>
        <fullName evidence="3">Hypothetical_protein</fullName>
    </submittedName>
</protein>
<name>A0AA86QEW1_9EUKA</name>
<keyword evidence="4" id="KW-1185">Reference proteome</keyword>
<dbReference type="EMBL" id="CAXDID020000257">
    <property type="protein sequence ID" value="CAL6065926.1"/>
    <property type="molecule type" value="Genomic_DNA"/>
</dbReference>
<reference evidence="2" key="1">
    <citation type="submission" date="2023-06" db="EMBL/GenBank/DDBJ databases">
        <authorList>
            <person name="Kurt Z."/>
        </authorList>
    </citation>
    <scope>NUCLEOTIDE SEQUENCE</scope>
</reference>
<accession>A0AA86QEW1</accession>
<evidence type="ECO:0000313" key="4">
    <source>
        <dbReference type="Proteomes" id="UP001642409"/>
    </source>
</evidence>
<comment type="caution">
    <text evidence="2">The sequence shown here is derived from an EMBL/GenBank/DDBJ whole genome shotgun (WGS) entry which is preliminary data.</text>
</comment>
<dbReference type="Proteomes" id="UP001642409">
    <property type="component" value="Unassembled WGS sequence"/>
</dbReference>
<gene>
    <name evidence="2" type="ORF">HINF_LOCUS42627</name>
    <name evidence="3" type="ORF">HINF_LOCUS52077</name>
</gene>
<evidence type="ECO:0000256" key="1">
    <source>
        <dbReference type="SAM" id="Coils"/>
    </source>
</evidence>
<keyword evidence="1" id="KW-0175">Coiled coil</keyword>
<feature type="coiled-coil region" evidence="1">
    <location>
        <begin position="329"/>
        <end position="659"/>
    </location>
</feature>
<feature type="coiled-coil region" evidence="1">
    <location>
        <begin position="126"/>
        <end position="276"/>
    </location>
</feature>
<dbReference type="EMBL" id="CATOUU010000852">
    <property type="protein sequence ID" value="CAI9954982.1"/>
    <property type="molecule type" value="Genomic_DNA"/>
</dbReference>
<reference evidence="3 4" key="2">
    <citation type="submission" date="2024-07" db="EMBL/GenBank/DDBJ databases">
        <authorList>
            <person name="Akdeniz Z."/>
        </authorList>
    </citation>
    <scope>NUCLEOTIDE SEQUENCE [LARGE SCALE GENOMIC DNA]</scope>
</reference>